<evidence type="ECO:0000313" key="6">
    <source>
        <dbReference type="EMBL" id="CAE7868758.1"/>
    </source>
</evidence>
<organism evidence="6 7">
    <name type="scientific">Symbiodinium necroappetens</name>
    <dbReference type="NCBI Taxonomy" id="1628268"/>
    <lineage>
        <taxon>Eukaryota</taxon>
        <taxon>Sar</taxon>
        <taxon>Alveolata</taxon>
        <taxon>Dinophyceae</taxon>
        <taxon>Suessiales</taxon>
        <taxon>Symbiodiniaceae</taxon>
        <taxon>Symbiodinium</taxon>
    </lineage>
</organism>
<proteinExistence type="predicted"/>
<keyword evidence="4 5" id="KW-0472">Membrane</keyword>
<name>A0A813AHJ7_9DINO</name>
<evidence type="ECO:0000313" key="7">
    <source>
        <dbReference type="Proteomes" id="UP000601435"/>
    </source>
</evidence>
<dbReference type="OrthoDB" id="426596at2759"/>
<protein>
    <submittedName>
        <fullName evidence="6">ROCK1 protein</fullName>
    </submittedName>
</protein>
<dbReference type="PANTHER" id="PTHR10231">
    <property type="entry name" value="NUCLEOTIDE-SUGAR TRANSMEMBRANE TRANSPORTER"/>
    <property type="match status" value="1"/>
</dbReference>
<evidence type="ECO:0000256" key="4">
    <source>
        <dbReference type="ARBA" id="ARBA00023136"/>
    </source>
</evidence>
<dbReference type="GO" id="GO:0015165">
    <property type="term" value="F:pyrimidine nucleotide-sugar transmembrane transporter activity"/>
    <property type="evidence" value="ECO:0007669"/>
    <property type="project" value="InterPro"/>
</dbReference>
<dbReference type="SUPFAM" id="SSF48452">
    <property type="entry name" value="TPR-like"/>
    <property type="match status" value="1"/>
</dbReference>
<keyword evidence="7" id="KW-1185">Reference proteome</keyword>
<dbReference type="Gene3D" id="1.25.40.10">
    <property type="entry name" value="Tetratricopeptide repeat domain"/>
    <property type="match status" value="1"/>
</dbReference>
<dbReference type="InterPro" id="IPR007271">
    <property type="entry name" value="Nuc_sug_transpt"/>
</dbReference>
<dbReference type="EMBL" id="CAJNJA010059796">
    <property type="protein sequence ID" value="CAE7868758.1"/>
    <property type="molecule type" value="Genomic_DNA"/>
</dbReference>
<comment type="subcellular location">
    <subcellularLocation>
        <location evidence="1">Membrane</location>
        <topology evidence="1">Multi-pass membrane protein</topology>
    </subcellularLocation>
</comment>
<accession>A0A813AHJ7</accession>
<dbReference type="InterPro" id="IPR037185">
    <property type="entry name" value="EmrE-like"/>
</dbReference>
<dbReference type="Proteomes" id="UP000601435">
    <property type="component" value="Unassembled WGS sequence"/>
</dbReference>
<feature type="transmembrane region" description="Helical" evidence="5">
    <location>
        <begin position="669"/>
        <end position="689"/>
    </location>
</feature>
<keyword evidence="2 5" id="KW-0812">Transmembrane</keyword>
<feature type="transmembrane region" description="Helical" evidence="5">
    <location>
        <begin position="701"/>
        <end position="721"/>
    </location>
</feature>
<keyword evidence="3 5" id="KW-1133">Transmembrane helix</keyword>
<evidence type="ECO:0000256" key="2">
    <source>
        <dbReference type="ARBA" id="ARBA00022692"/>
    </source>
</evidence>
<sequence length="1485" mass="165017">MQSLSILHVDQDGFRPASAALGPESAALAQLKALHELDQKSILSSMEANAVRRKEQGNRAMEKSEYRHAVKEYSHALRHAQDMMDFLEVEKFQPMNGYQLRALAKGVPLPGRGPAALQPFRAVVLASRALAFLRLDAYDRAAQDAELACQLEPRFLKAWIRRAAALAAANLRSEALEVLDEALCKACPTDLLREQVCKLIVNLRNLVNVEVKEPEKDLPVIFAEADQAQRNRPEESIAREERRSLGIYQGHREVQVLATLESLSLACRATISKMPTSFLARRPALSQETRARLYPKTPSANRHVSAGSDAFVSRLVNLAIDFKGDAATASREGPRYLRRGQVREEVDFEVHGSPGHWQEGVSSVQDLDLLQFWLALPDKARLGVLMKPEQARRVIQEYVAGKGAAERVSRAFTAKFGYETRDVTVLFRFWQSMPNNIRAGLQVRGYSNHEACRFSAPTPPQSRFLRSHLEKERGVPGDQLENFRRCLDQPGMFYSAMVISRISSLLRAKNGLGYLMIISIQFGIQPLLAKQFIHRDCVTSSLVFCAEMAKVVGCLAIMFLDDTGKRCFRNWKLQDCLLAAGIPSVTYVVQNFCVQVAYQNLDAVVFNVLNQSKVLFTALFSFLISGRRQSLQQCVALVLVTAGGILVSIPDSPPAQADENSEKQEERRFLGLVCSVVGAALSGLGSGIAEWALQRRGRNSFLLSLELASMGCTIIGTTSLLGLSPDSVRMREHGPFAGWTLWTWVPVLCQGLSGIIVGIITQVAGGVRKVMATICGLILTCVLQQALFGMHLTWLVLAAVPLVASGIYLHASFPPPSQHLSHRSQATQTLTLTSPVTTPRGQGKRRDISALARSRPRVDALDFVRAIAKRFPEDKTLKHMLKQCLEGDPSAAAADTDAYNLLVDTTVLKQASRDKTPKPAAGQLDARLKLKVPQEEGSFQTWLSQDADRAGRFLHLLQDASKVSRKIRSYMRHRAKQCLERGARLGPTGPVVPARNRTEADLPALYVIEDTFAHLCRRFGANEVYIRFGPYYLCRTVNDSKETKPLIEEIPDSTSGGAVVDCPTHGVSCGPRISAAEPDQKTGWHPNIASPEFSSGGSWWQMDLGRLHSCTGLRLEWSVPTIKKVTYATHAEFQSDLLLATGDGHQIVVTQVRDGGRAFLHGVKPGDVLQLNAGGSTDAAFVGLSPADAMAKIVKDFTPPLTLVFKGTKLSGDNRRLQSLLQQPLKVRVLVSKKHVAPSTDAPGEWEQVLEQEVTATTQHPSIVPSIFVARWVQLRFDSAWPKLDNEALAVSVKVMKVWRLAPPLFRQQFLENLRQVERQAAKGHALVRQPDGRKWFWASSVKRESFNMMINMDIVRRVKRSHDSEGDEMLALQMMCMRDRKEFNILRSDEMLALRQRIFTKEEDVLECTFHPRTAANVPGHVYKFRERISERMDASKVTGVKDFVKELGEEFKAHKYPNYWKVSSRVGRSVMLVAVCGSGITAE</sequence>
<comment type="caution">
    <text evidence="6">The sequence shown here is derived from an EMBL/GenBank/DDBJ whole genome shotgun (WGS) entry which is preliminary data.</text>
</comment>
<dbReference type="Pfam" id="PF04142">
    <property type="entry name" value="Nuc_sug_transp"/>
    <property type="match status" value="1"/>
</dbReference>
<evidence type="ECO:0000256" key="3">
    <source>
        <dbReference type="ARBA" id="ARBA00022989"/>
    </source>
</evidence>
<evidence type="ECO:0000256" key="5">
    <source>
        <dbReference type="SAM" id="Phobius"/>
    </source>
</evidence>
<gene>
    <name evidence="6" type="primary">ROCK1</name>
    <name evidence="6" type="ORF">SNEC2469_LOCUS27954</name>
</gene>
<evidence type="ECO:0000256" key="1">
    <source>
        <dbReference type="ARBA" id="ARBA00004141"/>
    </source>
</evidence>
<dbReference type="InterPro" id="IPR011990">
    <property type="entry name" value="TPR-like_helical_dom_sf"/>
</dbReference>
<dbReference type="GO" id="GO:0000139">
    <property type="term" value="C:Golgi membrane"/>
    <property type="evidence" value="ECO:0007669"/>
    <property type="project" value="InterPro"/>
</dbReference>
<reference evidence="6" key="1">
    <citation type="submission" date="2021-02" db="EMBL/GenBank/DDBJ databases">
        <authorList>
            <person name="Dougan E. K."/>
            <person name="Rhodes N."/>
            <person name="Thang M."/>
            <person name="Chan C."/>
        </authorList>
    </citation>
    <scope>NUCLEOTIDE SEQUENCE</scope>
</reference>
<feature type="transmembrane region" description="Helical" evidence="5">
    <location>
        <begin position="770"/>
        <end position="788"/>
    </location>
</feature>
<feature type="transmembrane region" description="Helical" evidence="5">
    <location>
        <begin position="741"/>
        <end position="763"/>
    </location>
</feature>
<dbReference type="SUPFAM" id="SSF103481">
    <property type="entry name" value="Multidrug resistance efflux transporter EmrE"/>
    <property type="match status" value="1"/>
</dbReference>